<name>A0A364RDV0_9BACT</name>
<evidence type="ECO:0000256" key="1">
    <source>
        <dbReference type="SAM" id="SignalP"/>
    </source>
</evidence>
<gene>
    <name evidence="2" type="ORF">DP923_11675</name>
</gene>
<organism evidence="2 3">
    <name type="scientific">Pontibacter arcticus</name>
    <dbReference type="NCBI Taxonomy" id="2080288"/>
    <lineage>
        <taxon>Bacteria</taxon>
        <taxon>Pseudomonadati</taxon>
        <taxon>Bacteroidota</taxon>
        <taxon>Cytophagia</taxon>
        <taxon>Cytophagales</taxon>
        <taxon>Hymenobacteraceae</taxon>
        <taxon>Pontibacter</taxon>
    </lineage>
</organism>
<keyword evidence="3" id="KW-1185">Reference proteome</keyword>
<evidence type="ECO:0000313" key="2">
    <source>
        <dbReference type="EMBL" id="RAU82437.1"/>
    </source>
</evidence>
<evidence type="ECO:0000313" key="3">
    <source>
        <dbReference type="Proteomes" id="UP000251692"/>
    </source>
</evidence>
<keyword evidence="1" id="KW-0732">Signal</keyword>
<dbReference type="AlphaFoldDB" id="A0A364RDV0"/>
<feature type="signal peptide" evidence="1">
    <location>
        <begin position="1"/>
        <end position="29"/>
    </location>
</feature>
<dbReference type="Proteomes" id="UP000251692">
    <property type="component" value="Unassembled WGS sequence"/>
</dbReference>
<sequence>MDINRRWKLLGMCLMLLLTCSIYKTSAQARTEIDVQEWAEGTVFLLSGDTVKGPVTFYRTQEVLNVHHADGSMSTYTPVTVSHFILKSMPEGFQYTFVSLPWDLGKPNSDFKKPTFFEQLNNGPVTLVMRENYVKRDMNNYYSGRYAYYHPNYYGLPNNMWMDEVRELYYALLPDGDILELRNLRKDLQELFGKKAGQVKAFAKKNNLQYDRPNEVVRIVNYFNSLHSKGHVASE</sequence>
<dbReference type="EMBL" id="QMDV01000003">
    <property type="protein sequence ID" value="RAU82437.1"/>
    <property type="molecule type" value="Genomic_DNA"/>
</dbReference>
<reference evidence="2 3" key="2">
    <citation type="submission" date="2018-07" db="EMBL/GenBank/DDBJ databases">
        <title>Pontibacter sp. 2b14 genomic sequence and assembly.</title>
        <authorList>
            <person name="Du Z.-J."/>
        </authorList>
    </citation>
    <scope>NUCLEOTIDE SEQUENCE [LARGE SCALE GENOMIC DNA]</scope>
    <source>
        <strain evidence="2 3">2b14</strain>
    </source>
</reference>
<accession>A0A364RDV0</accession>
<comment type="caution">
    <text evidence="2">The sequence shown here is derived from an EMBL/GenBank/DDBJ whole genome shotgun (WGS) entry which is preliminary data.</text>
</comment>
<dbReference type="RefSeq" id="WP_112306029.1">
    <property type="nucleotide sequence ID" value="NZ_QMDV01000003.1"/>
</dbReference>
<proteinExistence type="predicted"/>
<feature type="chain" id="PRO_5016653337" description="DUF4369 domain-containing protein" evidence="1">
    <location>
        <begin position="30"/>
        <end position="235"/>
    </location>
</feature>
<protein>
    <recommendedName>
        <fullName evidence="4">DUF4369 domain-containing protein</fullName>
    </recommendedName>
</protein>
<reference evidence="2 3" key="1">
    <citation type="submission" date="2018-06" db="EMBL/GenBank/DDBJ databases">
        <authorList>
            <person name="Liu Z.-W."/>
        </authorList>
    </citation>
    <scope>NUCLEOTIDE SEQUENCE [LARGE SCALE GENOMIC DNA]</scope>
    <source>
        <strain evidence="2 3">2b14</strain>
    </source>
</reference>
<dbReference type="OrthoDB" id="878746at2"/>
<evidence type="ECO:0008006" key="4">
    <source>
        <dbReference type="Google" id="ProtNLM"/>
    </source>
</evidence>